<evidence type="ECO:0000256" key="1">
    <source>
        <dbReference type="SAM" id="MobiDB-lite"/>
    </source>
</evidence>
<dbReference type="RefSeq" id="WP_345339550.1">
    <property type="nucleotide sequence ID" value="NZ_BAABLI010000009.1"/>
</dbReference>
<feature type="region of interest" description="Disordered" evidence="1">
    <location>
        <begin position="104"/>
        <end position="179"/>
    </location>
</feature>
<dbReference type="InterPro" id="IPR025295">
    <property type="entry name" value="eCIS_core_dom"/>
</dbReference>
<feature type="transmembrane region" description="Helical" evidence="2">
    <location>
        <begin position="868"/>
        <end position="893"/>
    </location>
</feature>
<keyword evidence="5" id="KW-1185">Reference proteome</keyword>
<feature type="compositionally biased region" description="Basic and acidic residues" evidence="1">
    <location>
        <begin position="109"/>
        <end position="125"/>
    </location>
</feature>
<keyword evidence="2" id="KW-0472">Membrane</keyword>
<gene>
    <name evidence="4" type="ORF">ACFSJ3_12690</name>
</gene>
<feature type="region of interest" description="Disordered" evidence="1">
    <location>
        <begin position="1"/>
        <end position="91"/>
    </location>
</feature>
<organism evidence="4 5">
    <name type="scientific">Corallincola platygyrae</name>
    <dbReference type="NCBI Taxonomy" id="1193278"/>
    <lineage>
        <taxon>Bacteria</taxon>
        <taxon>Pseudomonadati</taxon>
        <taxon>Pseudomonadota</taxon>
        <taxon>Gammaproteobacteria</taxon>
        <taxon>Alteromonadales</taxon>
        <taxon>Psychromonadaceae</taxon>
        <taxon>Corallincola</taxon>
    </lineage>
</organism>
<feature type="transmembrane region" description="Helical" evidence="2">
    <location>
        <begin position="815"/>
        <end position="833"/>
    </location>
</feature>
<evidence type="ECO:0000313" key="4">
    <source>
        <dbReference type="EMBL" id="MFD2096847.1"/>
    </source>
</evidence>
<evidence type="ECO:0000259" key="3">
    <source>
        <dbReference type="Pfam" id="PF13699"/>
    </source>
</evidence>
<feature type="domain" description="eCIS core" evidence="3">
    <location>
        <begin position="195"/>
        <end position="271"/>
    </location>
</feature>
<comment type="caution">
    <text evidence="4">The sequence shown here is derived from an EMBL/GenBank/DDBJ whole genome shotgun (WGS) entry which is preliminary data.</text>
</comment>
<feature type="compositionally biased region" description="Polar residues" evidence="1">
    <location>
        <begin position="8"/>
        <end position="28"/>
    </location>
</feature>
<name>A0ABW4XML5_9GAMM</name>
<protein>
    <submittedName>
        <fullName evidence="4">DUF4157 domain-containing protein</fullName>
    </submittedName>
</protein>
<dbReference type="EMBL" id="JBHUHT010000013">
    <property type="protein sequence ID" value="MFD2096847.1"/>
    <property type="molecule type" value="Genomic_DNA"/>
</dbReference>
<sequence>MQAAKLSRSATRTSVNKTSANKVQTTQPKAVLRAAASKEQDKDQAQPGLVRAALKSTRVSSPDDPEEKEADNTADKVMRMPANQITEVKQGSSQLYRFLYRAATEDDSTQEKEQAEKQTDGESLQRKTSPQENATAKEKSSDEEEEPVQTKAAPDSSEDSEKEEPEKIAAKAEGRPNMAGNIQAEIRAATSAGRPLPLSVRQFMEPRFNADFSNIRIHTDNQSSRLNRRVSARAFAYRNHLFFGDNQYQPDSDDGKRLIAHELTHTIQQGAATQNNRSQQSGSNQNSAESPSSETSSTGSSAASAPVQSTQEAPSTTEAAASPTTAASPVSTLTAAPAPMSTSGDTANVQRAVKVSHRTGDQVQRLGISDALDYFADRAHHIPGFRMFTILLGINPINMSRVVRSPANILRAIVEFLPGGGLITQALDNHGVFERVGNWISQQLNSLSITGTAIRNAINRFLDSLSWRDIFDLSGVWQRARRIFTEPITRIINFARSLMSGILRFIKEAVLMPLARMAAQTRGWNLLCAVLGRNPITGEAVERNAENLIGGFMRLIGQEEVWQNIQRANAIPRAWAWFQGALAGLMGFVRAIPRLVMNALNALRIAQLVNVLGIFGHIARTFAGFALRFIRWAGRQVMKLLEIIFQVVAPGLMPYLRRVRSAFGRIIRNPVGFIRNLVRAGILGFRQFSRNFLTHLRTALINWLTGTLEGTGVYIPQAFNLRELIKFVLSVLGLTWQNVRRKLVRVIGERPVAAMERGFALVRTLITEGPAALWQQIRQGITNLRQMVIQQIMNFVAVRIVQAAVIRLVSMLNPAGAFVQAILAIYNTIMFFVERLRTIMQVARSVINSIVAIAAGRIRPAAARVERAMVGGLTLVISFLARLLGLGGISRAIQRIINRIRRPIDRALDRAIRWIVRQGRRFLRRLARTGVPRDPRERLRRGLNAAKQVVRRMPRNNLGAAIIRRALAVIKTRYGFRTLEPRIQNNRWWVFGRINPGTGIDSGVEANRDNASEVAAALPDQIDILDSGGTVQIQGYSRSRRAGALPRSIFSGAAITLNQARFTQGGRQQTQSLGSGQRIQYTIAAANGDYAPPARIAGIVDSSNPEEASTYNGHRHAFDRFKRRWWRGVDSGSESVQRLITRGWLMTGNKRGLQAGTRKWTYIHSLFNAAERRAYGSQPKRKQNMLNAFDNHPSQYRVDHFYQQWDTRIGEQTEIHHMLPLDFGGTNSQTFIPLSRDMHTKNGNSVHLAFWNPLKRWLVGLRNQGGSQGGRTGRN</sequence>
<dbReference type="Proteomes" id="UP001597380">
    <property type="component" value="Unassembled WGS sequence"/>
</dbReference>
<feature type="compositionally biased region" description="Basic and acidic residues" evidence="1">
    <location>
        <begin position="164"/>
        <end position="174"/>
    </location>
</feature>
<accession>A0ABW4XML5</accession>
<keyword evidence="2" id="KW-0812">Transmembrane</keyword>
<feature type="compositionally biased region" description="Low complexity" evidence="1">
    <location>
        <begin position="274"/>
        <end position="339"/>
    </location>
</feature>
<evidence type="ECO:0000313" key="5">
    <source>
        <dbReference type="Proteomes" id="UP001597380"/>
    </source>
</evidence>
<proteinExistence type="predicted"/>
<reference evidence="5" key="1">
    <citation type="journal article" date="2019" name="Int. J. Syst. Evol. Microbiol.">
        <title>The Global Catalogue of Microorganisms (GCM) 10K type strain sequencing project: providing services to taxonomists for standard genome sequencing and annotation.</title>
        <authorList>
            <consortium name="The Broad Institute Genomics Platform"/>
            <consortium name="The Broad Institute Genome Sequencing Center for Infectious Disease"/>
            <person name="Wu L."/>
            <person name="Ma J."/>
        </authorList>
    </citation>
    <scope>NUCLEOTIDE SEQUENCE [LARGE SCALE GENOMIC DNA]</scope>
    <source>
        <strain evidence="5">CGMCC 1.10992</strain>
    </source>
</reference>
<evidence type="ECO:0000256" key="2">
    <source>
        <dbReference type="SAM" id="Phobius"/>
    </source>
</evidence>
<keyword evidence="2" id="KW-1133">Transmembrane helix</keyword>
<feature type="region of interest" description="Disordered" evidence="1">
    <location>
        <begin position="270"/>
        <end position="347"/>
    </location>
</feature>
<dbReference type="Pfam" id="PF13699">
    <property type="entry name" value="eCIS_core"/>
    <property type="match status" value="1"/>
</dbReference>